<keyword evidence="1" id="KW-1133">Transmembrane helix</keyword>
<feature type="transmembrane region" description="Helical" evidence="1">
    <location>
        <begin position="48"/>
        <end position="75"/>
    </location>
</feature>
<gene>
    <name evidence="2" type="ORF">IQ35_02097</name>
</gene>
<sequence>MFAIVAFFILKAALLLVVMAAGGLFAAYGVALRIFMGMEARRSTIRRYGWLCWVLVAMGAIIFAYASAALIRLILA</sequence>
<feature type="transmembrane region" description="Helical" evidence="1">
    <location>
        <begin position="12"/>
        <end position="36"/>
    </location>
</feature>
<dbReference type="Proteomes" id="UP000316624">
    <property type="component" value="Unassembled WGS sequence"/>
</dbReference>
<name>A0A562KCP6_SPHWJ</name>
<accession>A0A562KCP6</accession>
<evidence type="ECO:0000256" key="1">
    <source>
        <dbReference type="SAM" id="Phobius"/>
    </source>
</evidence>
<reference evidence="2 3" key="1">
    <citation type="journal article" date="2015" name="Stand. Genomic Sci.">
        <title>Genomic Encyclopedia of Bacterial and Archaeal Type Strains, Phase III: the genomes of soil and plant-associated and newly described type strains.</title>
        <authorList>
            <person name="Whitman W.B."/>
            <person name="Woyke T."/>
            <person name="Klenk H.P."/>
            <person name="Zhou Y."/>
            <person name="Lilburn T.G."/>
            <person name="Beck B.J."/>
            <person name="De Vos P."/>
            <person name="Vandamme P."/>
            <person name="Eisen J.A."/>
            <person name="Garrity G."/>
            <person name="Hugenholtz P."/>
            <person name="Kyrpides N.C."/>
        </authorList>
    </citation>
    <scope>NUCLEOTIDE SEQUENCE [LARGE SCALE GENOMIC DNA]</scope>
    <source>
        <strain evidence="2 3">CGMCC 1.7748</strain>
    </source>
</reference>
<dbReference type="AlphaFoldDB" id="A0A562KCP6"/>
<dbReference type="RefSeq" id="WP_145073313.1">
    <property type="nucleotide sequence ID" value="NZ_JACIIY010000006.1"/>
</dbReference>
<evidence type="ECO:0000313" key="2">
    <source>
        <dbReference type="EMBL" id="TWH93190.1"/>
    </source>
</evidence>
<evidence type="ECO:0000313" key="3">
    <source>
        <dbReference type="Proteomes" id="UP000316624"/>
    </source>
</evidence>
<organism evidence="2 3">
    <name type="scientific">Sphingobium wenxiniae (strain DSM 21828 / CGMCC 1.7748 / JZ-1)</name>
    <dbReference type="NCBI Taxonomy" id="595605"/>
    <lineage>
        <taxon>Bacteria</taxon>
        <taxon>Pseudomonadati</taxon>
        <taxon>Pseudomonadota</taxon>
        <taxon>Alphaproteobacteria</taxon>
        <taxon>Sphingomonadales</taxon>
        <taxon>Sphingomonadaceae</taxon>
        <taxon>Sphingobium</taxon>
    </lineage>
</organism>
<keyword evidence="3" id="KW-1185">Reference proteome</keyword>
<keyword evidence="1" id="KW-0812">Transmembrane</keyword>
<keyword evidence="1" id="KW-0472">Membrane</keyword>
<comment type="caution">
    <text evidence="2">The sequence shown here is derived from an EMBL/GenBank/DDBJ whole genome shotgun (WGS) entry which is preliminary data.</text>
</comment>
<proteinExistence type="predicted"/>
<dbReference type="EMBL" id="VLKK01000007">
    <property type="protein sequence ID" value="TWH93190.1"/>
    <property type="molecule type" value="Genomic_DNA"/>
</dbReference>
<protein>
    <submittedName>
        <fullName evidence="2">Uncharacterized protein</fullName>
    </submittedName>
</protein>